<dbReference type="SMART" id="SM00862">
    <property type="entry name" value="Trans_reg_C"/>
    <property type="match status" value="1"/>
</dbReference>
<dbReference type="Pfam" id="PF00072">
    <property type="entry name" value="Response_reg"/>
    <property type="match status" value="1"/>
</dbReference>
<dbReference type="GO" id="GO:0006355">
    <property type="term" value="P:regulation of DNA-templated transcription"/>
    <property type="evidence" value="ECO:0007669"/>
    <property type="project" value="InterPro"/>
</dbReference>
<dbReference type="PROSITE" id="PS50110">
    <property type="entry name" value="RESPONSE_REGULATORY"/>
    <property type="match status" value="1"/>
</dbReference>
<dbReference type="InterPro" id="IPR039420">
    <property type="entry name" value="WalR-like"/>
</dbReference>
<dbReference type="Pfam" id="PF00486">
    <property type="entry name" value="Trans_reg_C"/>
    <property type="match status" value="1"/>
</dbReference>
<evidence type="ECO:0000256" key="2">
    <source>
        <dbReference type="ARBA" id="ARBA00023012"/>
    </source>
</evidence>
<evidence type="ECO:0000313" key="8">
    <source>
        <dbReference type="EMBL" id="CAB4655005.1"/>
    </source>
</evidence>
<name>A0A6J6L3W9_9ZZZZ</name>
<evidence type="ECO:0000256" key="4">
    <source>
        <dbReference type="ARBA" id="ARBA00023125"/>
    </source>
</evidence>
<sequence length="227" mass="25503">MSQAMILIVDDEPGVRELLSDALGMSGYLTITAPDGVEALNLLLKQPVDLMLIDINMPKMDGFALLERHRKDGHQTPAIMLSARGDRNDITTGLKLGADDYVTKPFGLEELVLRVAAVLRRTMPAQQVDAVLQCGPITLDQSRHLVKYQDETIDLTQTEFRLLEELMLRAGFVVSKEALLRAVWDIDFESNTSVVDTYISYLRRKLHRDDYEGIRTIRGAGFQLMAK</sequence>
<dbReference type="InterPro" id="IPR011006">
    <property type="entry name" value="CheY-like_superfamily"/>
</dbReference>
<protein>
    <submittedName>
        <fullName evidence="8">Unannotated protein</fullName>
    </submittedName>
</protein>
<dbReference type="Gene3D" id="3.40.50.2300">
    <property type="match status" value="1"/>
</dbReference>
<dbReference type="SUPFAM" id="SSF52172">
    <property type="entry name" value="CheY-like"/>
    <property type="match status" value="1"/>
</dbReference>
<feature type="domain" description="Response regulatory" evidence="6">
    <location>
        <begin position="5"/>
        <end position="119"/>
    </location>
</feature>
<dbReference type="PANTHER" id="PTHR48111">
    <property type="entry name" value="REGULATOR OF RPOS"/>
    <property type="match status" value="1"/>
</dbReference>
<dbReference type="EMBL" id="CAEZWR010000011">
    <property type="protein sequence ID" value="CAB4655005.1"/>
    <property type="molecule type" value="Genomic_DNA"/>
</dbReference>
<dbReference type="GO" id="GO:0032993">
    <property type="term" value="C:protein-DNA complex"/>
    <property type="evidence" value="ECO:0007669"/>
    <property type="project" value="TreeGrafter"/>
</dbReference>
<dbReference type="CDD" id="cd17574">
    <property type="entry name" value="REC_OmpR"/>
    <property type="match status" value="1"/>
</dbReference>
<evidence type="ECO:0000259" key="6">
    <source>
        <dbReference type="PROSITE" id="PS50110"/>
    </source>
</evidence>
<dbReference type="SMART" id="SM00448">
    <property type="entry name" value="REC"/>
    <property type="match status" value="1"/>
</dbReference>
<dbReference type="PROSITE" id="PS51755">
    <property type="entry name" value="OMPR_PHOB"/>
    <property type="match status" value="1"/>
</dbReference>
<keyword evidence="2" id="KW-0902">Two-component regulatory system</keyword>
<keyword evidence="3" id="KW-0805">Transcription regulation</keyword>
<reference evidence="8" key="1">
    <citation type="submission" date="2020-05" db="EMBL/GenBank/DDBJ databases">
        <authorList>
            <person name="Chiriac C."/>
            <person name="Salcher M."/>
            <person name="Ghai R."/>
            <person name="Kavagutti S V."/>
        </authorList>
    </citation>
    <scope>NUCLEOTIDE SEQUENCE</scope>
</reference>
<dbReference type="InterPro" id="IPR036388">
    <property type="entry name" value="WH-like_DNA-bd_sf"/>
</dbReference>
<evidence type="ECO:0000256" key="3">
    <source>
        <dbReference type="ARBA" id="ARBA00023015"/>
    </source>
</evidence>
<dbReference type="Gene3D" id="6.10.250.690">
    <property type="match status" value="1"/>
</dbReference>
<dbReference type="AlphaFoldDB" id="A0A6J6L3W9"/>
<dbReference type="GO" id="GO:0005829">
    <property type="term" value="C:cytosol"/>
    <property type="evidence" value="ECO:0007669"/>
    <property type="project" value="TreeGrafter"/>
</dbReference>
<dbReference type="InterPro" id="IPR001867">
    <property type="entry name" value="OmpR/PhoB-type_DNA-bd"/>
</dbReference>
<dbReference type="GO" id="GO:0000156">
    <property type="term" value="F:phosphorelay response regulator activity"/>
    <property type="evidence" value="ECO:0007669"/>
    <property type="project" value="TreeGrafter"/>
</dbReference>
<evidence type="ECO:0000256" key="1">
    <source>
        <dbReference type="ARBA" id="ARBA00022553"/>
    </source>
</evidence>
<keyword evidence="4" id="KW-0238">DNA-binding</keyword>
<feature type="domain" description="OmpR/PhoB-type" evidence="7">
    <location>
        <begin position="129"/>
        <end position="226"/>
    </location>
</feature>
<dbReference type="InterPro" id="IPR001789">
    <property type="entry name" value="Sig_transdc_resp-reg_receiver"/>
</dbReference>
<proteinExistence type="predicted"/>
<accession>A0A6J6L3W9</accession>
<evidence type="ECO:0000259" key="7">
    <source>
        <dbReference type="PROSITE" id="PS51755"/>
    </source>
</evidence>
<dbReference type="PANTHER" id="PTHR48111:SF1">
    <property type="entry name" value="TWO-COMPONENT RESPONSE REGULATOR ORR33"/>
    <property type="match status" value="1"/>
</dbReference>
<keyword evidence="1" id="KW-0597">Phosphoprotein</keyword>
<keyword evidence="5" id="KW-0804">Transcription</keyword>
<organism evidence="8">
    <name type="scientific">freshwater metagenome</name>
    <dbReference type="NCBI Taxonomy" id="449393"/>
    <lineage>
        <taxon>unclassified sequences</taxon>
        <taxon>metagenomes</taxon>
        <taxon>ecological metagenomes</taxon>
    </lineage>
</organism>
<dbReference type="CDD" id="cd00383">
    <property type="entry name" value="trans_reg_C"/>
    <property type="match status" value="1"/>
</dbReference>
<dbReference type="GO" id="GO:0000976">
    <property type="term" value="F:transcription cis-regulatory region binding"/>
    <property type="evidence" value="ECO:0007669"/>
    <property type="project" value="TreeGrafter"/>
</dbReference>
<dbReference type="Gene3D" id="1.10.10.10">
    <property type="entry name" value="Winged helix-like DNA-binding domain superfamily/Winged helix DNA-binding domain"/>
    <property type="match status" value="1"/>
</dbReference>
<gene>
    <name evidence="8" type="ORF">UFOPK2282_00165</name>
</gene>
<evidence type="ECO:0000256" key="5">
    <source>
        <dbReference type="ARBA" id="ARBA00023163"/>
    </source>
</evidence>